<sequence>MPACVRMLAAVHRVDGYPAVWSAETEHWLTPEELLGVWVAVDGPNVLGHVALSRTGPDLAATVGRPASQLAAVARLFVDVSARRTGLAGALLARAVRAAVADGRRPVLEVESDAAGAIALYERAGWRRVGTAPGDWLTAAGQPAVVHTYLGPA</sequence>
<evidence type="ECO:0000313" key="4">
    <source>
        <dbReference type="Proteomes" id="UP000032066"/>
    </source>
</evidence>
<dbReference type="Pfam" id="PF00583">
    <property type="entry name" value="Acetyltransf_1"/>
    <property type="match status" value="1"/>
</dbReference>
<evidence type="ECO:0000259" key="2">
    <source>
        <dbReference type="PROSITE" id="PS51186"/>
    </source>
</evidence>
<dbReference type="GO" id="GO:0008080">
    <property type="term" value="F:N-acetyltransferase activity"/>
    <property type="evidence" value="ECO:0007669"/>
    <property type="project" value="InterPro"/>
</dbReference>
<dbReference type="OrthoDB" id="4458954at2"/>
<dbReference type="STRING" id="2064.TR51_06270"/>
<dbReference type="SUPFAM" id="SSF55729">
    <property type="entry name" value="Acyl-CoA N-acyltransferases (Nat)"/>
    <property type="match status" value="1"/>
</dbReference>
<keyword evidence="1 3" id="KW-0808">Transferase</keyword>
<dbReference type="InterPro" id="IPR050769">
    <property type="entry name" value="NAT_camello-type"/>
</dbReference>
<feature type="domain" description="N-acetyltransferase" evidence="2">
    <location>
        <begin position="1"/>
        <end position="152"/>
    </location>
</feature>
<keyword evidence="4" id="KW-1185">Reference proteome</keyword>
<proteinExistence type="predicted"/>
<evidence type="ECO:0000256" key="1">
    <source>
        <dbReference type="ARBA" id="ARBA00022679"/>
    </source>
</evidence>
<dbReference type="InterPro" id="IPR000182">
    <property type="entry name" value="GNAT_dom"/>
</dbReference>
<dbReference type="PANTHER" id="PTHR13947">
    <property type="entry name" value="GNAT FAMILY N-ACETYLTRANSFERASE"/>
    <property type="match status" value="1"/>
</dbReference>
<dbReference type="PROSITE" id="PS51186">
    <property type="entry name" value="GNAT"/>
    <property type="match status" value="1"/>
</dbReference>
<evidence type="ECO:0000313" key="3">
    <source>
        <dbReference type="EMBL" id="KIQ67358.1"/>
    </source>
</evidence>
<reference evidence="3 4" key="1">
    <citation type="submission" date="2015-02" db="EMBL/GenBank/DDBJ databases">
        <title>Draft genome sequence of Kitasatospora griseola MF730-N6, a bafilomycin, terpentecin and satosporin producer.</title>
        <authorList>
            <person name="Arens J.C."/>
            <person name="Haltli B."/>
            <person name="Kerr R.G."/>
        </authorList>
    </citation>
    <scope>NUCLEOTIDE SEQUENCE [LARGE SCALE GENOMIC DNA]</scope>
    <source>
        <strain evidence="3 4">MF730-N6</strain>
    </source>
</reference>
<dbReference type="AlphaFoldDB" id="A0A0D0Q8A9"/>
<name>A0A0D0Q8A9_KITGR</name>
<protein>
    <submittedName>
        <fullName evidence="3">GCN5 family acetyltransferase</fullName>
    </submittedName>
</protein>
<dbReference type="Gene3D" id="3.40.630.30">
    <property type="match status" value="1"/>
</dbReference>
<dbReference type="Proteomes" id="UP000032066">
    <property type="component" value="Unassembled WGS sequence"/>
</dbReference>
<dbReference type="PANTHER" id="PTHR13947:SF37">
    <property type="entry name" value="LD18367P"/>
    <property type="match status" value="1"/>
</dbReference>
<accession>A0A0D0Q8A9</accession>
<dbReference type="EMBL" id="JXZB01000001">
    <property type="protein sequence ID" value="KIQ67358.1"/>
    <property type="molecule type" value="Genomic_DNA"/>
</dbReference>
<gene>
    <name evidence="3" type="ORF">TR51_06270</name>
</gene>
<comment type="caution">
    <text evidence="3">The sequence shown here is derived from an EMBL/GenBank/DDBJ whole genome shotgun (WGS) entry which is preliminary data.</text>
</comment>
<dbReference type="InterPro" id="IPR016181">
    <property type="entry name" value="Acyl_CoA_acyltransferase"/>
</dbReference>
<dbReference type="PATRIC" id="fig|2064.6.peg.1372"/>
<organism evidence="3 4">
    <name type="scientific">Kitasatospora griseola</name>
    <name type="common">Streptomyces griseolosporeus</name>
    <dbReference type="NCBI Taxonomy" id="2064"/>
    <lineage>
        <taxon>Bacteria</taxon>
        <taxon>Bacillati</taxon>
        <taxon>Actinomycetota</taxon>
        <taxon>Actinomycetes</taxon>
        <taxon>Kitasatosporales</taxon>
        <taxon>Streptomycetaceae</taxon>
        <taxon>Kitasatospora</taxon>
    </lineage>
</organism>